<organism evidence="1">
    <name type="scientific">Oryza sativa subsp. japonica</name>
    <name type="common">Rice</name>
    <dbReference type="NCBI Taxonomy" id="39947"/>
    <lineage>
        <taxon>Eukaryota</taxon>
        <taxon>Viridiplantae</taxon>
        <taxon>Streptophyta</taxon>
        <taxon>Embryophyta</taxon>
        <taxon>Tracheophyta</taxon>
        <taxon>Spermatophyta</taxon>
        <taxon>Magnoliopsida</taxon>
        <taxon>Liliopsida</taxon>
        <taxon>Poales</taxon>
        <taxon>Poaceae</taxon>
        <taxon>BOP clade</taxon>
        <taxon>Oryzoideae</taxon>
        <taxon>Oryzeae</taxon>
        <taxon>Oryzinae</taxon>
        <taxon>Oryza</taxon>
        <taxon>Oryza sativa</taxon>
    </lineage>
</organism>
<evidence type="ECO:0000313" key="1">
    <source>
        <dbReference type="EMBL" id="BAD87206.1"/>
    </source>
</evidence>
<protein>
    <submittedName>
        <fullName evidence="1">Uncharacterized protein</fullName>
    </submittedName>
</protein>
<sequence>MSVSLLQTDLSFSPIKPAPSPLVSSSPRPNHPRHCCQPPAACPRDCLLAAALCQWPREPRRRPRQARCRTAVAKSVCMHTSSFRPRCFPPLPGRALSVPRLPAVATASSRLPLRRQRRSSLAGELPTVFLLLPHNAPRASPLLCFSRRAQSRAVVGPQLIDHPHQHRP</sequence>
<reference evidence="1" key="1">
    <citation type="journal article" date="2002" name="Nature">
        <title>The genome sequence and structure of rice chromosome 1.</title>
        <authorList>
            <person name="Sasaki T."/>
            <person name="Matsumoto T."/>
            <person name="Yamamoto K."/>
            <person name="Sakata K."/>
            <person name="Baba T."/>
            <person name="Katayose Y."/>
            <person name="Wu J."/>
            <person name="Niimura Y."/>
            <person name="Cheng Z."/>
            <person name="Nagamura Y."/>
            <person name="Antonio B.A."/>
            <person name="Kanamori H."/>
            <person name="Hosokawa S."/>
            <person name="Masukawa M."/>
            <person name="Arikawa K."/>
            <person name="Chiden Y."/>
            <person name="Hayashi M."/>
            <person name="Okamoto M."/>
            <person name="Ando T."/>
            <person name="Aoki H."/>
            <person name="Arita K."/>
            <person name="Hamada M."/>
            <person name="Harada C."/>
            <person name="Hijishita S."/>
            <person name="Honda M."/>
            <person name="Ichikawa Y."/>
            <person name="Idonuma A."/>
            <person name="Iijima M."/>
            <person name="Ikeda M."/>
            <person name="Ikeno M."/>
            <person name="Itoh S."/>
            <person name="Itoh T."/>
            <person name="Itoh Y."/>
            <person name="Itoh Y."/>
            <person name="Iwabuchi A."/>
            <person name="Kamiya K."/>
            <person name="Karasawa W."/>
            <person name="Katagiri S."/>
            <person name="Kikuta A."/>
            <person name="Kobayashi N."/>
            <person name="Kono I."/>
            <person name="Machita K."/>
            <person name="Maehara T."/>
            <person name="Mizuno H."/>
            <person name="Mizubayashi T."/>
            <person name="Mukai Y."/>
            <person name="Nagasaki H."/>
            <person name="Nakashima M."/>
            <person name="Nakama Y."/>
            <person name="Nakamichi Y."/>
            <person name="Nakamura M."/>
            <person name="Namiki N."/>
            <person name="Negishi M."/>
            <person name="Ohta I."/>
            <person name="Ono N."/>
            <person name="Saji S."/>
            <person name="Sakai K."/>
            <person name="Shibata M."/>
            <person name="Shimokawa T."/>
            <person name="Shomura A."/>
            <person name="Song J."/>
            <person name="Takazaki Y."/>
            <person name="Terasawa K."/>
            <person name="Tsuji K."/>
            <person name="Waki K."/>
            <person name="Yamagata H."/>
            <person name="Yamane H."/>
            <person name="Yoshiki S."/>
            <person name="Yoshihara R."/>
            <person name="Yukawa K."/>
            <person name="Zhong H."/>
            <person name="Iwama H."/>
            <person name="Endo T."/>
            <person name="Ito H."/>
            <person name="Hahn J.H."/>
            <person name="Kim H.I."/>
            <person name="Eun M.Y."/>
            <person name="Yano M."/>
            <person name="Jiang J."/>
            <person name="Gojobori T."/>
        </authorList>
    </citation>
    <scope>NUCLEOTIDE SEQUENCE [LARGE SCALE GENOMIC DNA]</scope>
</reference>
<proteinExistence type="predicted"/>
<dbReference type="AlphaFoldDB" id="Q5JMV3"/>
<dbReference type="EMBL" id="AP003259">
    <property type="protein sequence ID" value="BAD87206.1"/>
    <property type="molecule type" value="Genomic_DNA"/>
</dbReference>
<accession>Q5JMV3</accession>
<dbReference type="Proteomes" id="UP000817658">
    <property type="component" value="Chromosome 1"/>
</dbReference>
<name>Q5JMV3_ORYSJ</name>
<gene>
    <name evidence="1" type="primary">P0466H10.24</name>
</gene>